<accession>A0A4S8PF21</accession>
<name>A0A4S8PF21_9ACTN</name>
<evidence type="ECO:0000313" key="1">
    <source>
        <dbReference type="EMBL" id="THV28451.1"/>
    </source>
</evidence>
<reference evidence="1 2" key="1">
    <citation type="journal article" date="2018" name="Int. J. Syst. Evol. Microbiol.">
        <title>Glycomyces paridis sp. nov., isolated from the medicinal plant Paris polyphylla.</title>
        <authorList>
            <person name="Fang X.M."/>
            <person name="Bai J.L."/>
            <person name="Su J."/>
            <person name="Zhao L.L."/>
            <person name="Liu H.Y."/>
            <person name="Ma B.P."/>
            <person name="Zhang Y.Q."/>
            <person name="Yu L.Y."/>
        </authorList>
    </citation>
    <scope>NUCLEOTIDE SEQUENCE [LARGE SCALE GENOMIC DNA]</scope>
    <source>
        <strain evidence="1 2">CPCC 204357</strain>
    </source>
</reference>
<organism evidence="1 2">
    <name type="scientific">Glycomyces paridis</name>
    <dbReference type="NCBI Taxonomy" id="2126555"/>
    <lineage>
        <taxon>Bacteria</taxon>
        <taxon>Bacillati</taxon>
        <taxon>Actinomycetota</taxon>
        <taxon>Actinomycetes</taxon>
        <taxon>Glycomycetales</taxon>
        <taxon>Glycomycetaceae</taxon>
        <taxon>Glycomyces</taxon>
    </lineage>
</organism>
<gene>
    <name evidence="1" type="ORF">E9998_12690</name>
</gene>
<comment type="caution">
    <text evidence="1">The sequence shown here is derived from an EMBL/GenBank/DDBJ whole genome shotgun (WGS) entry which is preliminary data.</text>
</comment>
<protein>
    <recommendedName>
        <fullName evidence="3">YokE-like PH domain-containing protein</fullName>
    </recommendedName>
</protein>
<evidence type="ECO:0008006" key="3">
    <source>
        <dbReference type="Google" id="ProtNLM"/>
    </source>
</evidence>
<sequence>MDEQQLLADLTPHLMPDERVDTHVRGSYLVGIFTNTGPRKGILVATTHRMLFYGQSVLNGQTLDVHAYATMGAFEALSQIGTRHFKWLTAGRRYHLRYASGNVDHFARVVHPRVGQAPPGAAAGAVAVPTLDQQIANLVGLRDRGALSADQYEAALARLIGS</sequence>
<keyword evidence="2" id="KW-1185">Reference proteome</keyword>
<evidence type="ECO:0000313" key="2">
    <source>
        <dbReference type="Proteomes" id="UP000305792"/>
    </source>
</evidence>
<dbReference type="EMBL" id="STGX01000008">
    <property type="protein sequence ID" value="THV28451.1"/>
    <property type="molecule type" value="Genomic_DNA"/>
</dbReference>
<dbReference type="AlphaFoldDB" id="A0A4S8PF21"/>
<proteinExistence type="predicted"/>
<dbReference type="Proteomes" id="UP000305792">
    <property type="component" value="Unassembled WGS sequence"/>
</dbReference>
<dbReference type="OrthoDB" id="2884650at2"/>
<dbReference type="RefSeq" id="WP_136530062.1">
    <property type="nucleotide sequence ID" value="NZ_STGX01000008.1"/>
</dbReference>